<keyword evidence="5" id="KW-0539">Nucleus</keyword>
<evidence type="ECO:0000313" key="7">
    <source>
        <dbReference type="Proteomes" id="UP000759537"/>
    </source>
</evidence>
<protein>
    <submittedName>
        <fullName evidence="6">Uncharacterized protein</fullName>
    </submittedName>
</protein>
<proteinExistence type="predicted"/>
<evidence type="ECO:0000256" key="5">
    <source>
        <dbReference type="ARBA" id="ARBA00023242"/>
    </source>
</evidence>
<reference evidence="6" key="1">
    <citation type="submission" date="2019-10" db="EMBL/GenBank/DDBJ databases">
        <authorList>
            <consortium name="DOE Joint Genome Institute"/>
            <person name="Kuo A."/>
            <person name="Miyauchi S."/>
            <person name="Kiss E."/>
            <person name="Drula E."/>
            <person name="Kohler A."/>
            <person name="Sanchez-Garcia M."/>
            <person name="Andreopoulos B."/>
            <person name="Barry K.W."/>
            <person name="Bonito G."/>
            <person name="Buee M."/>
            <person name="Carver A."/>
            <person name="Chen C."/>
            <person name="Cichocki N."/>
            <person name="Clum A."/>
            <person name="Culley D."/>
            <person name="Crous P.W."/>
            <person name="Fauchery L."/>
            <person name="Girlanda M."/>
            <person name="Hayes R."/>
            <person name="Keri Z."/>
            <person name="LaButti K."/>
            <person name="Lipzen A."/>
            <person name="Lombard V."/>
            <person name="Magnuson J."/>
            <person name="Maillard F."/>
            <person name="Morin E."/>
            <person name="Murat C."/>
            <person name="Nolan M."/>
            <person name="Ohm R."/>
            <person name="Pangilinan J."/>
            <person name="Pereira M."/>
            <person name="Perotto S."/>
            <person name="Peter M."/>
            <person name="Riley R."/>
            <person name="Sitrit Y."/>
            <person name="Stielow B."/>
            <person name="Szollosi G."/>
            <person name="Zifcakova L."/>
            <person name="Stursova M."/>
            <person name="Spatafora J.W."/>
            <person name="Tedersoo L."/>
            <person name="Vaario L.-M."/>
            <person name="Yamada A."/>
            <person name="Yan M."/>
            <person name="Wang P."/>
            <person name="Xu J."/>
            <person name="Bruns T."/>
            <person name="Baldrian P."/>
            <person name="Vilgalys R."/>
            <person name="Henrissat B."/>
            <person name="Grigoriev I.V."/>
            <person name="Hibbett D."/>
            <person name="Nagy L.G."/>
            <person name="Martin F.M."/>
        </authorList>
    </citation>
    <scope>NUCLEOTIDE SEQUENCE</scope>
    <source>
        <strain evidence="6">Prilba</strain>
    </source>
</reference>
<dbReference type="GO" id="GO:0008270">
    <property type="term" value="F:zinc ion binding"/>
    <property type="evidence" value="ECO:0007669"/>
    <property type="project" value="UniProtKB-KW"/>
</dbReference>
<keyword evidence="4" id="KW-0862">Zinc</keyword>
<gene>
    <name evidence="6" type="ORF">DFH94DRAFT_631865</name>
</gene>
<dbReference type="OrthoDB" id="2748837at2759"/>
<evidence type="ECO:0000256" key="2">
    <source>
        <dbReference type="ARBA" id="ARBA00022723"/>
    </source>
</evidence>
<comment type="caution">
    <text evidence="6">The sequence shown here is derived from an EMBL/GenBank/DDBJ whole genome shotgun (WGS) entry which is preliminary data.</text>
</comment>
<name>A0A9P5MV47_9AGAM</name>
<dbReference type="PANTHER" id="PTHR46481">
    <property type="entry name" value="ZINC FINGER BED DOMAIN-CONTAINING PROTEIN 4"/>
    <property type="match status" value="1"/>
</dbReference>
<evidence type="ECO:0000256" key="1">
    <source>
        <dbReference type="ARBA" id="ARBA00004123"/>
    </source>
</evidence>
<organism evidence="6 7">
    <name type="scientific">Russula ochroleuca</name>
    <dbReference type="NCBI Taxonomy" id="152965"/>
    <lineage>
        <taxon>Eukaryota</taxon>
        <taxon>Fungi</taxon>
        <taxon>Dikarya</taxon>
        <taxon>Basidiomycota</taxon>
        <taxon>Agaricomycotina</taxon>
        <taxon>Agaricomycetes</taxon>
        <taxon>Russulales</taxon>
        <taxon>Russulaceae</taxon>
        <taxon>Russula</taxon>
    </lineage>
</organism>
<reference evidence="6" key="2">
    <citation type="journal article" date="2020" name="Nat. Commun.">
        <title>Large-scale genome sequencing of mycorrhizal fungi provides insights into the early evolution of symbiotic traits.</title>
        <authorList>
            <person name="Miyauchi S."/>
            <person name="Kiss E."/>
            <person name="Kuo A."/>
            <person name="Drula E."/>
            <person name="Kohler A."/>
            <person name="Sanchez-Garcia M."/>
            <person name="Morin E."/>
            <person name="Andreopoulos B."/>
            <person name="Barry K.W."/>
            <person name="Bonito G."/>
            <person name="Buee M."/>
            <person name="Carver A."/>
            <person name="Chen C."/>
            <person name="Cichocki N."/>
            <person name="Clum A."/>
            <person name="Culley D."/>
            <person name="Crous P.W."/>
            <person name="Fauchery L."/>
            <person name="Girlanda M."/>
            <person name="Hayes R.D."/>
            <person name="Keri Z."/>
            <person name="LaButti K."/>
            <person name="Lipzen A."/>
            <person name="Lombard V."/>
            <person name="Magnuson J."/>
            <person name="Maillard F."/>
            <person name="Murat C."/>
            <person name="Nolan M."/>
            <person name="Ohm R.A."/>
            <person name="Pangilinan J."/>
            <person name="Pereira M.F."/>
            <person name="Perotto S."/>
            <person name="Peter M."/>
            <person name="Pfister S."/>
            <person name="Riley R."/>
            <person name="Sitrit Y."/>
            <person name="Stielow J.B."/>
            <person name="Szollosi G."/>
            <person name="Zifcakova L."/>
            <person name="Stursova M."/>
            <person name="Spatafora J.W."/>
            <person name="Tedersoo L."/>
            <person name="Vaario L.M."/>
            <person name="Yamada A."/>
            <person name="Yan M."/>
            <person name="Wang P."/>
            <person name="Xu J."/>
            <person name="Bruns T."/>
            <person name="Baldrian P."/>
            <person name="Vilgalys R."/>
            <person name="Dunand C."/>
            <person name="Henrissat B."/>
            <person name="Grigoriev I.V."/>
            <person name="Hibbett D."/>
            <person name="Nagy L.G."/>
            <person name="Martin F.M."/>
        </authorList>
    </citation>
    <scope>NUCLEOTIDE SEQUENCE</scope>
    <source>
        <strain evidence="6">Prilba</strain>
    </source>
</reference>
<dbReference type="InterPro" id="IPR012337">
    <property type="entry name" value="RNaseH-like_sf"/>
</dbReference>
<dbReference type="EMBL" id="WHVB01000009">
    <property type="protein sequence ID" value="KAF8479511.1"/>
    <property type="molecule type" value="Genomic_DNA"/>
</dbReference>
<keyword evidence="3" id="KW-0863">Zinc-finger</keyword>
<evidence type="ECO:0000313" key="6">
    <source>
        <dbReference type="EMBL" id="KAF8479511.1"/>
    </source>
</evidence>
<dbReference type="SUPFAM" id="SSF53098">
    <property type="entry name" value="Ribonuclease H-like"/>
    <property type="match status" value="1"/>
</dbReference>
<dbReference type="GO" id="GO:0005634">
    <property type="term" value="C:nucleus"/>
    <property type="evidence" value="ECO:0007669"/>
    <property type="project" value="UniProtKB-SubCell"/>
</dbReference>
<dbReference type="PANTHER" id="PTHR46481:SF10">
    <property type="entry name" value="ZINC FINGER BED DOMAIN-CONTAINING PROTEIN 39"/>
    <property type="match status" value="1"/>
</dbReference>
<dbReference type="InterPro" id="IPR052035">
    <property type="entry name" value="ZnF_BED_domain_contain"/>
</dbReference>
<dbReference type="Proteomes" id="UP000759537">
    <property type="component" value="Unassembled WGS sequence"/>
</dbReference>
<evidence type="ECO:0000256" key="3">
    <source>
        <dbReference type="ARBA" id="ARBA00022771"/>
    </source>
</evidence>
<comment type="subcellular location">
    <subcellularLocation>
        <location evidence="1">Nucleus</location>
    </subcellularLocation>
</comment>
<sequence>MILDELLIDFRELIRVHSGINVAHAVYDMLNICGLKGCIVAINMDNASNNDTMVDYLEMLLQQDFVDFSPSDARMRCMAHTVHLAVLEVC</sequence>
<keyword evidence="7" id="KW-1185">Reference proteome</keyword>
<keyword evidence="2" id="KW-0479">Metal-binding</keyword>
<evidence type="ECO:0000256" key="4">
    <source>
        <dbReference type="ARBA" id="ARBA00022833"/>
    </source>
</evidence>
<dbReference type="AlphaFoldDB" id="A0A9P5MV47"/>
<accession>A0A9P5MV47</accession>